<reference evidence="4 5" key="1">
    <citation type="submission" date="2020-08" db="EMBL/GenBank/DDBJ databases">
        <title>Genomic Encyclopedia of Type Strains, Phase IV (KMG-IV): sequencing the most valuable type-strain genomes for metagenomic binning, comparative biology and taxonomic classification.</title>
        <authorList>
            <person name="Goeker M."/>
        </authorList>
    </citation>
    <scope>NUCLEOTIDE SEQUENCE [LARGE SCALE GENOMIC DNA]</scope>
    <source>
        <strain evidence="4 5">DSM 2461</strain>
    </source>
</reference>
<dbReference type="InterPro" id="IPR036409">
    <property type="entry name" value="Aldolase_II/adducin_N_sf"/>
</dbReference>
<evidence type="ECO:0000313" key="5">
    <source>
        <dbReference type="Proteomes" id="UP000587760"/>
    </source>
</evidence>
<dbReference type="SUPFAM" id="SSF53639">
    <property type="entry name" value="AraD/HMP-PK domain-like"/>
    <property type="match status" value="1"/>
</dbReference>
<gene>
    <name evidence="4" type="ORF">HNR50_000914</name>
</gene>
<accession>A0A841R7C7</accession>
<dbReference type="AlphaFoldDB" id="A0A841R7C7"/>
<dbReference type="Gene3D" id="3.40.225.10">
    <property type="entry name" value="Class II aldolase/adducin N-terminal domain"/>
    <property type="match status" value="1"/>
</dbReference>
<dbReference type="SMART" id="SM01007">
    <property type="entry name" value="Aldolase_II"/>
    <property type="match status" value="1"/>
</dbReference>
<dbReference type="Proteomes" id="UP000587760">
    <property type="component" value="Unassembled WGS sequence"/>
</dbReference>
<keyword evidence="2 4" id="KW-0456">Lyase</keyword>
<dbReference type="GO" id="GO:0046872">
    <property type="term" value="F:metal ion binding"/>
    <property type="evidence" value="ECO:0007669"/>
    <property type="project" value="UniProtKB-KW"/>
</dbReference>
<name>A0A841R7C7_9SPIO</name>
<dbReference type="GO" id="GO:0019323">
    <property type="term" value="P:pentose catabolic process"/>
    <property type="evidence" value="ECO:0007669"/>
    <property type="project" value="TreeGrafter"/>
</dbReference>
<evidence type="ECO:0000259" key="3">
    <source>
        <dbReference type="SMART" id="SM01007"/>
    </source>
</evidence>
<organism evidence="4 5">
    <name type="scientific">Spirochaeta isovalerica</name>
    <dbReference type="NCBI Taxonomy" id="150"/>
    <lineage>
        <taxon>Bacteria</taxon>
        <taxon>Pseudomonadati</taxon>
        <taxon>Spirochaetota</taxon>
        <taxon>Spirochaetia</taxon>
        <taxon>Spirochaetales</taxon>
        <taxon>Spirochaetaceae</taxon>
        <taxon>Spirochaeta</taxon>
    </lineage>
</organism>
<comment type="caution">
    <text evidence="4">The sequence shown here is derived from an EMBL/GenBank/DDBJ whole genome shotgun (WGS) entry which is preliminary data.</text>
</comment>
<evidence type="ECO:0000256" key="1">
    <source>
        <dbReference type="ARBA" id="ARBA00022723"/>
    </source>
</evidence>
<dbReference type="EC" id="4.1.2.17" evidence="4"/>
<protein>
    <submittedName>
        <fullName evidence="4">L-fuculose-phosphate aldolase</fullName>
        <ecNumber evidence="4">4.1.2.17</ecNumber>
    </submittedName>
</protein>
<feature type="domain" description="Class II aldolase/adducin N-terminal" evidence="3">
    <location>
        <begin position="8"/>
        <end position="184"/>
    </location>
</feature>
<dbReference type="InterPro" id="IPR001303">
    <property type="entry name" value="Aldolase_II/adducin_N"/>
</dbReference>
<dbReference type="InterPro" id="IPR050197">
    <property type="entry name" value="Aldolase_class_II_sugar_metab"/>
</dbReference>
<dbReference type="GO" id="GO:0008738">
    <property type="term" value="F:L-fuculose-phosphate aldolase activity"/>
    <property type="evidence" value="ECO:0007669"/>
    <property type="project" value="UniProtKB-EC"/>
</dbReference>
<dbReference type="PANTHER" id="PTHR22789">
    <property type="entry name" value="FUCULOSE PHOSPHATE ALDOLASE"/>
    <property type="match status" value="1"/>
</dbReference>
<proteinExistence type="predicted"/>
<sequence length="215" mass="23639">MTKDEARKQVCDAGMKLLNEGLVARTWGNVSVRIDDRLCAITPSGKAYEEMTPEDIVIMNYLTGEHEGDVKPSSEKGVHAGLYKTRKDINAIIHTHQVNASTIAAAHRVMPAVLDDMAQLIGPDVRIAKYALPSTGKLVRETLKAMKGRNACILANHGAVCAAPTMDDCFAVAQVLEKSCKVFIEAEFLGGAKELSKFDAVLMRQFYLRKYAKRK</sequence>
<dbReference type="Pfam" id="PF00596">
    <property type="entry name" value="Aldolase_II"/>
    <property type="match status" value="1"/>
</dbReference>
<keyword evidence="1" id="KW-0479">Metal-binding</keyword>
<dbReference type="GO" id="GO:0005829">
    <property type="term" value="C:cytosol"/>
    <property type="evidence" value="ECO:0007669"/>
    <property type="project" value="TreeGrafter"/>
</dbReference>
<dbReference type="RefSeq" id="WP_184744318.1">
    <property type="nucleotide sequence ID" value="NZ_JACHGJ010000001.1"/>
</dbReference>
<dbReference type="EMBL" id="JACHGJ010000001">
    <property type="protein sequence ID" value="MBB6479281.1"/>
    <property type="molecule type" value="Genomic_DNA"/>
</dbReference>
<evidence type="ECO:0000256" key="2">
    <source>
        <dbReference type="ARBA" id="ARBA00023239"/>
    </source>
</evidence>
<keyword evidence="5" id="KW-1185">Reference proteome</keyword>
<dbReference type="PANTHER" id="PTHR22789:SF0">
    <property type="entry name" value="3-OXO-TETRONATE 4-PHOSPHATE DECARBOXYLASE-RELATED"/>
    <property type="match status" value="1"/>
</dbReference>
<evidence type="ECO:0000313" key="4">
    <source>
        <dbReference type="EMBL" id="MBB6479281.1"/>
    </source>
</evidence>